<dbReference type="AlphaFoldDB" id="A0AAD4LHN0"/>
<proteinExistence type="predicted"/>
<accession>A0AAD4LHN0</accession>
<protein>
    <submittedName>
        <fullName evidence="2">Uncharacterized protein</fullName>
    </submittedName>
</protein>
<organism evidence="2 3">
    <name type="scientific">Lactarius akahatsu</name>
    <dbReference type="NCBI Taxonomy" id="416441"/>
    <lineage>
        <taxon>Eukaryota</taxon>
        <taxon>Fungi</taxon>
        <taxon>Dikarya</taxon>
        <taxon>Basidiomycota</taxon>
        <taxon>Agaricomycotina</taxon>
        <taxon>Agaricomycetes</taxon>
        <taxon>Russulales</taxon>
        <taxon>Russulaceae</taxon>
        <taxon>Lactarius</taxon>
    </lineage>
</organism>
<feature type="region of interest" description="Disordered" evidence="1">
    <location>
        <begin position="157"/>
        <end position="179"/>
    </location>
</feature>
<gene>
    <name evidence="2" type="ORF">EDB92DRAFT_440300</name>
</gene>
<evidence type="ECO:0000313" key="2">
    <source>
        <dbReference type="EMBL" id="KAH8993163.1"/>
    </source>
</evidence>
<reference evidence="2" key="1">
    <citation type="submission" date="2022-01" db="EMBL/GenBank/DDBJ databases">
        <title>Comparative genomics reveals a dynamic genome evolution in the ectomycorrhizal milk-cap (Lactarius) mushrooms.</title>
        <authorList>
            <consortium name="DOE Joint Genome Institute"/>
            <person name="Lebreton A."/>
            <person name="Tang N."/>
            <person name="Kuo A."/>
            <person name="LaButti K."/>
            <person name="Drula E."/>
            <person name="Barry K."/>
            <person name="Clum A."/>
            <person name="Lipzen A."/>
            <person name="Mousain D."/>
            <person name="Ng V."/>
            <person name="Wang R."/>
            <person name="Wang X."/>
            <person name="Dai Y."/>
            <person name="Henrissat B."/>
            <person name="Grigoriev I.V."/>
            <person name="Guerin-Laguette A."/>
            <person name="Yu F."/>
            <person name="Martin F.M."/>
        </authorList>
    </citation>
    <scope>NUCLEOTIDE SEQUENCE</scope>
    <source>
        <strain evidence="2">QP</strain>
    </source>
</reference>
<name>A0AAD4LHN0_9AGAM</name>
<dbReference type="EMBL" id="JAKELL010000019">
    <property type="protein sequence ID" value="KAH8993163.1"/>
    <property type="molecule type" value="Genomic_DNA"/>
</dbReference>
<sequence length="237" mass="25611">MPFYLYGTAREMHIDHVLLRAPNAQLSAGEVVVELLPVEGDRLGSAFVAGLKGGLIAVADTILEFLMQPLSANSLKSFFHPGATRKLAVSIHHDRNAARFQGPGLRDQLGDPIIRGTITLADNTLTDAYMINVGTPTGTVIPQALKTNLTIAEATPSSQDHPLFRGYRPGGPRERPSSLERAKTWRNLWNEAGQSSKTELGTISPWSTPSDTEAGARAGDYYFPSLAQFGQCPSFHG</sequence>
<comment type="caution">
    <text evidence="2">The sequence shown here is derived from an EMBL/GenBank/DDBJ whole genome shotgun (WGS) entry which is preliminary data.</text>
</comment>
<evidence type="ECO:0000313" key="3">
    <source>
        <dbReference type="Proteomes" id="UP001201163"/>
    </source>
</evidence>
<dbReference type="Proteomes" id="UP001201163">
    <property type="component" value="Unassembled WGS sequence"/>
</dbReference>
<evidence type="ECO:0000256" key="1">
    <source>
        <dbReference type="SAM" id="MobiDB-lite"/>
    </source>
</evidence>
<keyword evidence="3" id="KW-1185">Reference proteome</keyword>